<dbReference type="PaxDb" id="3827-XP_004494946.1"/>
<dbReference type="InterPro" id="IPR011042">
    <property type="entry name" value="6-blade_b-propeller_TolB-like"/>
</dbReference>
<organism evidence="1 2">
    <name type="scientific">Cicer arietinum</name>
    <name type="common">Chickpea</name>
    <name type="synonym">Garbanzo</name>
    <dbReference type="NCBI Taxonomy" id="3827"/>
    <lineage>
        <taxon>Eukaryota</taxon>
        <taxon>Viridiplantae</taxon>
        <taxon>Streptophyta</taxon>
        <taxon>Embryophyta</taxon>
        <taxon>Tracheophyta</taxon>
        <taxon>Spermatophyta</taxon>
        <taxon>Magnoliopsida</taxon>
        <taxon>eudicotyledons</taxon>
        <taxon>Gunneridae</taxon>
        <taxon>Pentapetalae</taxon>
        <taxon>rosids</taxon>
        <taxon>fabids</taxon>
        <taxon>Fabales</taxon>
        <taxon>Fabaceae</taxon>
        <taxon>Papilionoideae</taxon>
        <taxon>50 kb inversion clade</taxon>
        <taxon>NPAAA clade</taxon>
        <taxon>Hologalegina</taxon>
        <taxon>IRL clade</taxon>
        <taxon>Cicereae</taxon>
        <taxon>Cicer</taxon>
    </lineage>
</organism>
<evidence type="ECO:0000313" key="1">
    <source>
        <dbReference type="Proteomes" id="UP000087171"/>
    </source>
</evidence>
<evidence type="ECO:0000313" key="2">
    <source>
        <dbReference type="RefSeq" id="XP_027188813.1"/>
    </source>
</evidence>
<dbReference type="RefSeq" id="XP_027188813.1">
    <property type="nucleotide sequence ID" value="XM_027333012.1"/>
</dbReference>
<reference evidence="1" key="1">
    <citation type="journal article" date="2013" name="Nat. Biotechnol.">
        <title>Draft genome sequence of chickpea (Cicer arietinum) provides a resource for trait improvement.</title>
        <authorList>
            <person name="Varshney R.K."/>
            <person name="Song C."/>
            <person name="Saxena R.K."/>
            <person name="Azam S."/>
            <person name="Yu S."/>
            <person name="Sharpe A.G."/>
            <person name="Cannon S."/>
            <person name="Baek J."/>
            <person name="Rosen B.D."/>
            <person name="Tar'an B."/>
            <person name="Millan T."/>
            <person name="Zhang X."/>
            <person name="Ramsay L.D."/>
            <person name="Iwata A."/>
            <person name="Wang Y."/>
            <person name="Nelson W."/>
            <person name="Farmer A.D."/>
            <person name="Gaur P.M."/>
            <person name="Soderlund C."/>
            <person name="Penmetsa R.V."/>
            <person name="Xu C."/>
            <person name="Bharti A.K."/>
            <person name="He W."/>
            <person name="Winter P."/>
            <person name="Zhao S."/>
            <person name="Hane J.K."/>
            <person name="Carrasquilla-Garcia N."/>
            <person name="Condie J.A."/>
            <person name="Upadhyaya H.D."/>
            <person name="Luo M.C."/>
            <person name="Thudi M."/>
            <person name="Gowda C.L."/>
            <person name="Singh N.P."/>
            <person name="Lichtenzveig J."/>
            <person name="Gali K.K."/>
            <person name="Rubio J."/>
            <person name="Nadarajan N."/>
            <person name="Dolezel J."/>
            <person name="Bansal K.C."/>
            <person name="Xu X."/>
            <person name="Edwards D."/>
            <person name="Zhang G."/>
            <person name="Kahl G."/>
            <person name="Gil J."/>
            <person name="Singh K.B."/>
            <person name="Datta S.K."/>
            <person name="Jackson S.A."/>
            <person name="Wang J."/>
            <person name="Cook D.R."/>
        </authorList>
    </citation>
    <scope>NUCLEOTIDE SEQUENCE [LARGE SCALE GENOMIC DNA]</scope>
    <source>
        <strain evidence="1">cv. CDC Frontier</strain>
    </source>
</reference>
<name>A0A3Q7XNX6_CICAR</name>
<sequence length="325" mass="35621">MAGQHQIWEHNILSGITRAFSGDGYERNLNGSSSTSTSFAQPSGLSLSQDLREIYIADSESSSIRAVDLKTGGSRLLAGGDPLFSENLFKFGDQDGTGSEVLLQHPLGVVCGNDGIIYITDSYNHKLSEPAGIVEGSNGRLFIADTKNSLIRYLDLNTNEFELCTLELKGFQPPKPKSRSFKRLKRRPTADMVPIINDPISSEEGNLSIKISLPNGYHFSKEARSRFSVDIEPENAVNINPLDGLLSPEGSTTLHFKRSSHSASIGRINCKIYYCKEDEVCLYQSLLFEVPFQDGVFNTAQADVTLAHFVKPKSSTSNVLQPIAP</sequence>
<protein>
    <submittedName>
        <fullName evidence="2">Protein SUPPRESSOR OF QUENCHING 1, chloroplastic-like</fullName>
    </submittedName>
</protein>
<dbReference type="STRING" id="3827.A0A3Q7XNX6"/>
<gene>
    <name evidence="2" type="primary">LOC101498718</name>
</gene>
<dbReference type="GeneID" id="101498718"/>
<dbReference type="SUPFAM" id="SSF101898">
    <property type="entry name" value="NHL repeat"/>
    <property type="match status" value="1"/>
</dbReference>
<dbReference type="AlphaFoldDB" id="A0A3Q7XNX6"/>
<keyword evidence="1" id="KW-1185">Reference proteome</keyword>
<dbReference type="PANTHER" id="PTHR46388:SF2">
    <property type="entry name" value="NHL REPEAT-CONTAINING PROTEIN 2"/>
    <property type="match status" value="1"/>
</dbReference>
<reference evidence="2" key="2">
    <citation type="submission" date="2025-08" db="UniProtKB">
        <authorList>
            <consortium name="RefSeq"/>
        </authorList>
    </citation>
    <scope>IDENTIFICATION</scope>
    <source>
        <tissue evidence="2">Etiolated seedlings</tissue>
    </source>
</reference>
<accession>A0A3Q7XNX6</accession>
<dbReference type="Gene3D" id="2.120.10.30">
    <property type="entry name" value="TolB, C-terminal domain"/>
    <property type="match status" value="1"/>
</dbReference>
<dbReference type="KEGG" id="cam:101498718"/>
<dbReference type="Proteomes" id="UP000087171">
    <property type="component" value="Chromosome Ca3"/>
</dbReference>
<dbReference type="OrthoDB" id="273823at2759"/>
<dbReference type="PANTHER" id="PTHR46388">
    <property type="entry name" value="NHL REPEAT-CONTAINING PROTEIN 2"/>
    <property type="match status" value="1"/>
</dbReference>
<proteinExistence type="predicted"/>